<dbReference type="PANTHER" id="PTHR43386:SF2">
    <property type="entry name" value="OLIGOPEPTIDE TRANSPORT SYSTEM PERMEASE PROTEIN OPPC"/>
    <property type="match status" value="1"/>
</dbReference>
<keyword evidence="6" id="KW-0571">Peptide transport</keyword>
<comment type="caution">
    <text evidence="14">The sequence shown here is derived from an EMBL/GenBank/DDBJ whole genome shotgun (WGS) entry which is preliminary data.</text>
</comment>
<evidence type="ECO:0000259" key="13">
    <source>
        <dbReference type="PROSITE" id="PS50928"/>
    </source>
</evidence>
<dbReference type="Gene3D" id="1.10.3720.10">
    <property type="entry name" value="MetI-like"/>
    <property type="match status" value="1"/>
</dbReference>
<dbReference type="InterPro" id="IPR035906">
    <property type="entry name" value="MetI-like_sf"/>
</dbReference>
<dbReference type="Proteomes" id="UP001494902">
    <property type="component" value="Unassembled WGS sequence"/>
</dbReference>
<comment type="similarity">
    <text evidence="10">Belongs to the binding-protein-dependent transport system permease family. OppBC subfamily.</text>
</comment>
<comment type="subcellular location">
    <subcellularLocation>
        <location evidence="1">Cell inner membrane</location>
        <topology evidence="1">Multi-pass membrane protein</topology>
    </subcellularLocation>
    <subcellularLocation>
        <location evidence="12">Cell membrane</location>
        <topology evidence="12">Multi-pass membrane protein</topology>
    </subcellularLocation>
</comment>
<dbReference type="InterPro" id="IPR000515">
    <property type="entry name" value="MetI-like"/>
</dbReference>
<dbReference type="SUPFAM" id="SSF161098">
    <property type="entry name" value="MetI-like"/>
    <property type="match status" value="1"/>
</dbReference>
<feature type="transmembrane region" description="Helical" evidence="12">
    <location>
        <begin position="170"/>
        <end position="190"/>
    </location>
</feature>
<evidence type="ECO:0000256" key="6">
    <source>
        <dbReference type="ARBA" id="ARBA00022856"/>
    </source>
</evidence>
<dbReference type="CDD" id="cd06261">
    <property type="entry name" value="TM_PBP2"/>
    <property type="match status" value="1"/>
</dbReference>
<evidence type="ECO:0000313" key="15">
    <source>
        <dbReference type="Proteomes" id="UP001494902"/>
    </source>
</evidence>
<dbReference type="Pfam" id="PF00528">
    <property type="entry name" value="BPD_transp_1"/>
    <property type="match status" value="1"/>
</dbReference>
<proteinExistence type="inferred from homology"/>
<feature type="domain" description="ABC transmembrane type-1" evidence="13">
    <location>
        <begin position="100"/>
        <end position="296"/>
    </location>
</feature>
<keyword evidence="4" id="KW-0997">Cell inner membrane</keyword>
<evidence type="ECO:0000256" key="2">
    <source>
        <dbReference type="ARBA" id="ARBA00022448"/>
    </source>
</evidence>
<gene>
    <name evidence="14" type="ORF">WIS52_31440</name>
</gene>
<feature type="transmembrane region" description="Helical" evidence="12">
    <location>
        <begin position="142"/>
        <end position="164"/>
    </location>
</feature>
<evidence type="ECO:0000256" key="9">
    <source>
        <dbReference type="ARBA" id="ARBA00023136"/>
    </source>
</evidence>
<feature type="transmembrane region" description="Helical" evidence="12">
    <location>
        <begin position="220"/>
        <end position="239"/>
    </location>
</feature>
<evidence type="ECO:0000256" key="7">
    <source>
        <dbReference type="ARBA" id="ARBA00022927"/>
    </source>
</evidence>
<keyword evidence="2 12" id="KW-0813">Transport</keyword>
<dbReference type="PANTHER" id="PTHR43386">
    <property type="entry name" value="OLIGOPEPTIDE TRANSPORT SYSTEM PERMEASE PROTEIN APPC"/>
    <property type="match status" value="1"/>
</dbReference>
<protein>
    <recommendedName>
        <fullName evidence="11">Oligopeptide transport system permease protein OppC</fullName>
    </recommendedName>
</protein>
<reference evidence="14 15" key="1">
    <citation type="submission" date="2024-03" db="EMBL/GenBank/DDBJ databases">
        <title>Draft genome sequence of Pseudonocardia nematodicida JCM 31783.</title>
        <authorList>
            <person name="Butdee W."/>
            <person name="Duangmal K."/>
        </authorList>
    </citation>
    <scope>NUCLEOTIDE SEQUENCE [LARGE SCALE GENOMIC DNA]</scope>
    <source>
        <strain evidence="14 15">JCM 31783</strain>
    </source>
</reference>
<dbReference type="RefSeq" id="WP_349302072.1">
    <property type="nucleotide sequence ID" value="NZ_JBEDNQ010000020.1"/>
</dbReference>
<feature type="transmembrane region" description="Helical" evidence="12">
    <location>
        <begin position="276"/>
        <end position="296"/>
    </location>
</feature>
<evidence type="ECO:0000256" key="1">
    <source>
        <dbReference type="ARBA" id="ARBA00004429"/>
    </source>
</evidence>
<dbReference type="EMBL" id="JBEDNQ010000020">
    <property type="protein sequence ID" value="MEQ3555001.1"/>
    <property type="molecule type" value="Genomic_DNA"/>
</dbReference>
<accession>A0ABV1KKM1</accession>
<evidence type="ECO:0000256" key="12">
    <source>
        <dbReference type="RuleBase" id="RU363032"/>
    </source>
</evidence>
<name>A0ABV1KKM1_9PSEU</name>
<feature type="transmembrane region" description="Helical" evidence="12">
    <location>
        <begin position="39"/>
        <end position="63"/>
    </location>
</feature>
<keyword evidence="9 12" id="KW-0472">Membrane</keyword>
<keyword evidence="7" id="KW-0653">Protein transport</keyword>
<evidence type="ECO:0000256" key="4">
    <source>
        <dbReference type="ARBA" id="ARBA00022519"/>
    </source>
</evidence>
<dbReference type="Pfam" id="PF12911">
    <property type="entry name" value="OppC_N"/>
    <property type="match status" value="1"/>
</dbReference>
<dbReference type="InterPro" id="IPR050366">
    <property type="entry name" value="BP-dependent_transpt_permease"/>
</dbReference>
<dbReference type="InterPro" id="IPR025966">
    <property type="entry name" value="OppC_N"/>
</dbReference>
<keyword evidence="15" id="KW-1185">Reference proteome</keyword>
<organism evidence="14 15">
    <name type="scientific">Pseudonocardia nematodicida</name>
    <dbReference type="NCBI Taxonomy" id="1206997"/>
    <lineage>
        <taxon>Bacteria</taxon>
        <taxon>Bacillati</taxon>
        <taxon>Actinomycetota</taxon>
        <taxon>Actinomycetes</taxon>
        <taxon>Pseudonocardiales</taxon>
        <taxon>Pseudonocardiaceae</taxon>
        <taxon>Pseudonocardia</taxon>
    </lineage>
</organism>
<evidence type="ECO:0000256" key="5">
    <source>
        <dbReference type="ARBA" id="ARBA00022692"/>
    </source>
</evidence>
<evidence type="ECO:0000256" key="10">
    <source>
        <dbReference type="ARBA" id="ARBA00024202"/>
    </source>
</evidence>
<sequence length="313" mass="33193">MSTGIPDLTPAVGVDAPVATRRRTSRAALIWRRFRRNTAAMAGLVVLTLLTLFALLGDAFWAYDYTDVDFTALSQAPSAEHPLGTTAGGNDVYAQAVHGLRRSMLIAAFVSVVTTLVAAAIGAGAAYMGGFGGRLGLRGERALIGLIHFLLVIPTFLVLALLTQSAGGDWRVLAVALAAVSWMTTARITWTIATSLREREYVAAARYMGVPGWRIVSRHIIPNISSMLIVSFTIQLVVTVQAETALSYLGLGIQIPDVSLGVLLAEGGNSMTTLPWVFWAPTVLLLFLTISIALIGDGLRDALDPTSNSGGRA</sequence>
<dbReference type="PROSITE" id="PS50928">
    <property type="entry name" value="ABC_TM1"/>
    <property type="match status" value="1"/>
</dbReference>
<feature type="transmembrane region" description="Helical" evidence="12">
    <location>
        <begin position="105"/>
        <end position="130"/>
    </location>
</feature>
<keyword evidence="5 12" id="KW-0812">Transmembrane</keyword>
<evidence type="ECO:0000256" key="11">
    <source>
        <dbReference type="ARBA" id="ARBA00072251"/>
    </source>
</evidence>
<keyword evidence="8 12" id="KW-1133">Transmembrane helix</keyword>
<evidence type="ECO:0000313" key="14">
    <source>
        <dbReference type="EMBL" id="MEQ3555001.1"/>
    </source>
</evidence>
<evidence type="ECO:0000256" key="8">
    <source>
        <dbReference type="ARBA" id="ARBA00022989"/>
    </source>
</evidence>
<evidence type="ECO:0000256" key="3">
    <source>
        <dbReference type="ARBA" id="ARBA00022475"/>
    </source>
</evidence>
<keyword evidence="3" id="KW-1003">Cell membrane</keyword>